<protein>
    <submittedName>
        <fullName evidence="1">Uncharacterized protein</fullName>
    </submittedName>
</protein>
<reference evidence="1" key="1">
    <citation type="journal article" date="2021" name="Proc. Natl. Acad. Sci. U.S.A.">
        <title>A Catalog of Tens of Thousands of Viruses from Human Metagenomes Reveals Hidden Associations with Chronic Diseases.</title>
        <authorList>
            <person name="Tisza M.J."/>
            <person name="Buck C.B."/>
        </authorList>
    </citation>
    <scope>NUCLEOTIDE SEQUENCE</scope>
    <source>
        <strain evidence="1">Ct8Lf7</strain>
    </source>
</reference>
<proteinExistence type="predicted"/>
<accession>A0A8S5S0D3</accession>
<evidence type="ECO:0000313" key="1">
    <source>
        <dbReference type="EMBL" id="DAF44469.1"/>
    </source>
</evidence>
<name>A0A8S5S0D3_9CAUD</name>
<sequence length="62" mass="7258">MIRFRVLFGKYNWDIEVCIVVDTPNVRYILDKLENLGCPNDILHKATSRLVDYEDSGFTYTS</sequence>
<organism evidence="1">
    <name type="scientific">Podoviridae sp. ct8Lf7</name>
    <dbReference type="NCBI Taxonomy" id="2827723"/>
    <lineage>
        <taxon>Viruses</taxon>
        <taxon>Duplodnaviria</taxon>
        <taxon>Heunggongvirae</taxon>
        <taxon>Uroviricota</taxon>
        <taxon>Caudoviricetes</taxon>
    </lineage>
</organism>
<dbReference type="EMBL" id="BK032511">
    <property type="protein sequence ID" value="DAF44469.1"/>
    <property type="molecule type" value="Genomic_DNA"/>
</dbReference>